<evidence type="ECO:0000313" key="2">
    <source>
        <dbReference type="Proteomes" id="UP000660554"/>
    </source>
</evidence>
<accession>A0ABQ3NPA2</accession>
<dbReference type="SUPFAM" id="SSF48452">
    <property type="entry name" value="TPR-like"/>
    <property type="match status" value="1"/>
</dbReference>
<dbReference type="Gene3D" id="1.25.40.10">
    <property type="entry name" value="Tetratricopeptide repeat domain"/>
    <property type="match status" value="1"/>
</dbReference>
<evidence type="ECO:0008006" key="3">
    <source>
        <dbReference type="Google" id="ProtNLM"/>
    </source>
</evidence>
<proteinExistence type="predicted"/>
<gene>
    <name evidence="1" type="ORF">Scinn_40300</name>
</gene>
<protein>
    <recommendedName>
        <fullName evidence="3">MalT-like TPR region domain-containing protein</fullName>
    </recommendedName>
</protein>
<organism evidence="1 2">
    <name type="scientific">Streptomyces virginiae</name>
    <name type="common">Streptomyces cinnamonensis</name>
    <dbReference type="NCBI Taxonomy" id="1961"/>
    <lineage>
        <taxon>Bacteria</taxon>
        <taxon>Bacillati</taxon>
        <taxon>Actinomycetota</taxon>
        <taxon>Actinomycetes</taxon>
        <taxon>Kitasatosporales</taxon>
        <taxon>Streptomycetaceae</taxon>
        <taxon>Streptomyces</taxon>
    </lineage>
</organism>
<keyword evidence="2" id="KW-1185">Reference proteome</keyword>
<reference evidence="2" key="1">
    <citation type="submission" date="2020-09" db="EMBL/GenBank/DDBJ databases">
        <title>Whole genome shotgun sequence of Streptomyces cinnamonensis NBRC 15873.</title>
        <authorList>
            <person name="Komaki H."/>
            <person name="Tamura T."/>
        </authorList>
    </citation>
    <scope>NUCLEOTIDE SEQUENCE [LARGE SCALE GENOMIC DNA]</scope>
    <source>
        <strain evidence="2">NBRC 15873</strain>
    </source>
</reference>
<sequence length="279" mass="30682">MGLATSWVAWAGGAPAPWHRAALIETYALMEEGRFEDAEARARALVTARRSRGGRDRRPGTVWYAAYAAALAARAHGRQEPSLLAEFDALIAEAERTYDFHHGLLLPARLNRAWVLIDEARPAEAEAEARDVLRALARRAHPAEDLQRELSALICLGHALCEQGHHEESEKIARANLPRAGEDHLVRSLRILLVRSLSGLGRHEEALAQSAEAQALPEPPPYAAGHVEFRRATALHGLGRADEARAEAGRALAACERYLHPTHPRITAIRTLLSRISPR</sequence>
<dbReference type="Proteomes" id="UP000660554">
    <property type="component" value="Unassembled WGS sequence"/>
</dbReference>
<name>A0ABQ3NPA2_STRVG</name>
<dbReference type="InterPro" id="IPR011990">
    <property type="entry name" value="TPR-like_helical_dom_sf"/>
</dbReference>
<evidence type="ECO:0000313" key="1">
    <source>
        <dbReference type="EMBL" id="GHI14567.1"/>
    </source>
</evidence>
<comment type="caution">
    <text evidence="1">The sequence shown here is derived from an EMBL/GenBank/DDBJ whole genome shotgun (WGS) entry which is preliminary data.</text>
</comment>
<dbReference type="EMBL" id="BNDV01000008">
    <property type="protein sequence ID" value="GHI14567.1"/>
    <property type="molecule type" value="Genomic_DNA"/>
</dbReference>